<dbReference type="GO" id="GO:0005737">
    <property type="term" value="C:cytoplasm"/>
    <property type="evidence" value="ECO:0007669"/>
    <property type="project" value="TreeGrafter"/>
</dbReference>
<evidence type="ECO:0000256" key="2">
    <source>
        <dbReference type="ARBA" id="ARBA00007533"/>
    </source>
</evidence>
<keyword evidence="3 10" id="KW-0436">Ligase</keyword>
<comment type="pathway">
    <text evidence="1 10">Pyrimidine metabolism; CTP biosynthesis via de novo pathway; CTP from UDP: step 2/2.</text>
</comment>
<dbReference type="OrthoDB" id="1739076at2759"/>
<accession>A0A8K0GEP3</accession>
<dbReference type="InterPro" id="IPR017456">
    <property type="entry name" value="CTP_synthase_N"/>
</dbReference>
<dbReference type="GO" id="GO:0097268">
    <property type="term" value="C:cytoophidium"/>
    <property type="evidence" value="ECO:0007669"/>
    <property type="project" value="TreeGrafter"/>
</dbReference>
<dbReference type="FunFam" id="3.40.50.880:FF:000005">
    <property type="entry name" value="CTP synthase"/>
    <property type="match status" value="1"/>
</dbReference>
<comment type="catalytic activity">
    <reaction evidence="9 10">
        <text>UTP + L-glutamine + ATP + H2O = CTP + L-glutamate + ADP + phosphate + 2 H(+)</text>
        <dbReference type="Rhea" id="RHEA:26426"/>
        <dbReference type="ChEBI" id="CHEBI:15377"/>
        <dbReference type="ChEBI" id="CHEBI:15378"/>
        <dbReference type="ChEBI" id="CHEBI:29985"/>
        <dbReference type="ChEBI" id="CHEBI:30616"/>
        <dbReference type="ChEBI" id="CHEBI:37563"/>
        <dbReference type="ChEBI" id="CHEBI:43474"/>
        <dbReference type="ChEBI" id="CHEBI:46398"/>
        <dbReference type="ChEBI" id="CHEBI:58359"/>
        <dbReference type="ChEBI" id="CHEBI:456216"/>
        <dbReference type="EC" id="6.3.4.2"/>
    </reaction>
</comment>
<dbReference type="InterPro" id="IPR029062">
    <property type="entry name" value="Class_I_gatase-like"/>
</dbReference>
<keyword evidence="6 10" id="KW-0315">Glutamine amidotransferase</keyword>
<evidence type="ECO:0000256" key="9">
    <source>
        <dbReference type="ARBA" id="ARBA00047781"/>
    </source>
</evidence>
<evidence type="ECO:0000256" key="1">
    <source>
        <dbReference type="ARBA" id="ARBA00005171"/>
    </source>
</evidence>
<dbReference type="NCBIfam" id="NF003792">
    <property type="entry name" value="PRK05380.1"/>
    <property type="match status" value="1"/>
</dbReference>
<evidence type="ECO:0000256" key="4">
    <source>
        <dbReference type="ARBA" id="ARBA00022741"/>
    </source>
</evidence>
<feature type="domain" description="CTP synthase N-terminal" evidence="12">
    <location>
        <begin position="5"/>
        <end position="275"/>
    </location>
</feature>
<dbReference type="GO" id="GO:0019856">
    <property type="term" value="P:pyrimidine nucleobase biosynthetic process"/>
    <property type="evidence" value="ECO:0007669"/>
    <property type="project" value="TreeGrafter"/>
</dbReference>
<dbReference type="Pfam" id="PF06418">
    <property type="entry name" value="CTP_synth_N"/>
    <property type="match status" value="1"/>
</dbReference>
<dbReference type="PANTHER" id="PTHR11550:SF0">
    <property type="entry name" value="CTP SYNTHASE-RELATED"/>
    <property type="match status" value="1"/>
</dbReference>
<evidence type="ECO:0000256" key="10">
    <source>
        <dbReference type="RuleBase" id="RU810713"/>
    </source>
</evidence>
<dbReference type="CDD" id="cd03113">
    <property type="entry name" value="CTPS_N"/>
    <property type="match status" value="1"/>
</dbReference>
<dbReference type="Proteomes" id="UP000801492">
    <property type="component" value="Unassembled WGS sequence"/>
</dbReference>
<dbReference type="Gene3D" id="3.40.50.880">
    <property type="match status" value="1"/>
</dbReference>
<dbReference type="InterPro" id="IPR017926">
    <property type="entry name" value="GATASE"/>
</dbReference>
<dbReference type="InterPro" id="IPR033828">
    <property type="entry name" value="GATase1_CTP_Synthase"/>
</dbReference>
<dbReference type="EC" id="6.3.4.2" evidence="10"/>
<reference evidence="13" key="1">
    <citation type="submission" date="2019-08" db="EMBL/GenBank/DDBJ databases">
        <title>The genome of the North American firefly Photinus pyralis.</title>
        <authorList>
            <consortium name="Photinus pyralis genome working group"/>
            <person name="Fallon T.R."/>
            <person name="Sander Lower S.E."/>
            <person name="Weng J.-K."/>
        </authorList>
    </citation>
    <scope>NUCLEOTIDE SEQUENCE</scope>
    <source>
        <strain evidence="13">TRF0915ILg1</strain>
        <tissue evidence="13">Whole body</tissue>
    </source>
</reference>
<evidence type="ECO:0000313" key="14">
    <source>
        <dbReference type="Proteomes" id="UP000801492"/>
    </source>
</evidence>
<keyword evidence="7 10" id="KW-0665">Pyrimidine biosynthesis</keyword>
<evidence type="ECO:0000259" key="11">
    <source>
        <dbReference type="Pfam" id="PF00117"/>
    </source>
</evidence>
<name>A0A8K0GEP3_IGNLU</name>
<proteinExistence type="inferred from homology"/>
<dbReference type="GO" id="GO:0044210">
    <property type="term" value="P:'de novo' CTP biosynthetic process"/>
    <property type="evidence" value="ECO:0007669"/>
    <property type="project" value="UniProtKB-UniRule"/>
</dbReference>
<dbReference type="SUPFAM" id="SSF52540">
    <property type="entry name" value="P-loop containing nucleoside triphosphate hydrolases"/>
    <property type="match status" value="1"/>
</dbReference>
<evidence type="ECO:0000313" key="13">
    <source>
        <dbReference type="EMBL" id="KAF2896341.1"/>
    </source>
</evidence>
<dbReference type="SUPFAM" id="SSF52317">
    <property type="entry name" value="Class I glutamine amidotransferase-like"/>
    <property type="match status" value="1"/>
</dbReference>
<dbReference type="Pfam" id="PF00117">
    <property type="entry name" value="GATase"/>
    <property type="match status" value="1"/>
</dbReference>
<evidence type="ECO:0000256" key="6">
    <source>
        <dbReference type="ARBA" id="ARBA00022962"/>
    </source>
</evidence>
<dbReference type="UniPathway" id="UPA00159">
    <property type="reaction ID" value="UER00277"/>
</dbReference>
<dbReference type="FunFam" id="3.40.50.300:FF:000207">
    <property type="entry name" value="CTP synthase"/>
    <property type="match status" value="1"/>
</dbReference>
<organism evidence="13 14">
    <name type="scientific">Ignelater luminosus</name>
    <name type="common">Cucubano</name>
    <name type="synonym">Pyrophorus luminosus</name>
    <dbReference type="NCBI Taxonomy" id="2038154"/>
    <lineage>
        <taxon>Eukaryota</taxon>
        <taxon>Metazoa</taxon>
        <taxon>Ecdysozoa</taxon>
        <taxon>Arthropoda</taxon>
        <taxon>Hexapoda</taxon>
        <taxon>Insecta</taxon>
        <taxon>Pterygota</taxon>
        <taxon>Neoptera</taxon>
        <taxon>Endopterygota</taxon>
        <taxon>Coleoptera</taxon>
        <taxon>Polyphaga</taxon>
        <taxon>Elateriformia</taxon>
        <taxon>Elateroidea</taxon>
        <taxon>Elateridae</taxon>
        <taxon>Agrypninae</taxon>
        <taxon>Pyrophorini</taxon>
        <taxon>Ignelater</taxon>
    </lineage>
</organism>
<keyword evidence="4 10" id="KW-0547">Nucleotide-binding</keyword>
<evidence type="ECO:0000256" key="3">
    <source>
        <dbReference type="ARBA" id="ARBA00022598"/>
    </source>
</evidence>
<comment type="function">
    <text evidence="8">Catalyzes the ATP-dependent amination of UTP to CTP with either L-glutamine or ammonia as the source of nitrogen. Constitutes the rate-limiting enzyme in the synthesis of cytosine nucleotides.</text>
</comment>
<gene>
    <name evidence="13" type="ORF">ILUMI_09848</name>
</gene>
<dbReference type="PROSITE" id="PS51273">
    <property type="entry name" value="GATASE_TYPE_1"/>
    <property type="match status" value="1"/>
</dbReference>
<dbReference type="InterPro" id="IPR027417">
    <property type="entry name" value="P-loop_NTPase"/>
</dbReference>
<comment type="caution">
    <text evidence="13">The sequence shown here is derived from an EMBL/GenBank/DDBJ whole genome shotgun (WGS) entry which is preliminary data.</text>
</comment>
<evidence type="ECO:0000259" key="12">
    <source>
        <dbReference type="Pfam" id="PF06418"/>
    </source>
</evidence>
<sequence length="609" mass="68303">MSNMKYILVTGGVISGVGKGVIASSFGTILKSCGIEVTSIKIDPYINLDAGTFSPYEHGEVFVLDDGGEVDLDLGNYERFLNITLHRDNNITTGKIYKMVIDKERRGDYLGKTVQVVPHITDAIQEWVERVAQIPVSDKKKIPQVCIVELGGTIGDIESAAFVEAFRQFQFRAKRENFCVAHVSLIPQPRSTGEPKTKPTQSSVRELRGLGLSPDFIVCRSEKPIVQSVKEKISNFCHVAPDQVICIPDLSSIYKVPILMESHGIVEYLNERLQLGIKSWPRKHMKQWSDLAYKIDNLRHEVCIALVGKYTRLEDSYTSVTKALQHAANTIGYKVNVLFIEASNLEKETLETDPVAYHDAWKELCKSEGVIVPGGFGKRGIEGKIAASRWCRENGKPFFGICLGFQTSVIEFARNVLKLKGAHTTECDAETPHPVIIDMPEHNTGEMGGTMRLGKRVTVFKSTAGDTKIKRLYSNKDKIEERHRHRYEVNPKYIAELEKAGLLFVGVDTEAERMEILELENHPYYVAVQFHPEYLSRPMSPSPPFMGLILASKDILKSYLARGCKLSPRESDYYDSEEDEFEINVKHLAISQVNESDSSAYSSSTNIVD</sequence>
<dbReference type="Gene3D" id="3.40.50.300">
    <property type="entry name" value="P-loop containing nucleotide triphosphate hydrolases"/>
    <property type="match status" value="1"/>
</dbReference>
<comment type="similarity">
    <text evidence="2 10">Belongs to the CTP synthase family.</text>
</comment>
<dbReference type="GO" id="GO:0042802">
    <property type="term" value="F:identical protein binding"/>
    <property type="evidence" value="ECO:0007669"/>
    <property type="project" value="TreeGrafter"/>
</dbReference>
<keyword evidence="14" id="KW-1185">Reference proteome</keyword>
<keyword evidence="5 10" id="KW-0067">ATP-binding</keyword>
<dbReference type="NCBIfam" id="TIGR00337">
    <property type="entry name" value="PyrG"/>
    <property type="match status" value="1"/>
</dbReference>
<dbReference type="CDD" id="cd01746">
    <property type="entry name" value="GATase1_CTP_Synthase"/>
    <property type="match status" value="1"/>
</dbReference>
<evidence type="ECO:0000256" key="5">
    <source>
        <dbReference type="ARBA" id="ARBA00022840"/>
    </source>
</evidence>
<dbReference type="PANTHER" id="PTHR11550">
    <property type="entry name" value="CTP SYNTHASE"/>
    <property type="match status" value="1"/>
</dbReference>
<evidence type="ECO:0000256" key="8">
    <source>
        <dbReference type="ARBA" id="ARBA00037348"/>
    </source>
</evidence>
<protein>
    <recommendedName>
        <fullName evidence="10">CTP synthase</fullName>
        <ecNumber evidence="10">6.3.4.2</ecNumber>
    </recommendedName>
    <alternativeName>
        <fullName evidence="10">UTP--ammonia ligase</fullName>
    </alternativeName>
</protein>
<dbReference type="AlphaFoldDB" id="A0A8K0GEP3"/>
<dbReference type="InterPro" id="IPR004468">
    <property type="entry name" value="CTP_synthase"/>
</dbReference>
<dbReference type="EMBL" id="VTPC01005173">
    <property type="protein sequence ID" value="KAF2896341.1"/>
    <property type="molecule type" value="Genomic_DNA"/>
</dbReference>
<evidence type="ECO:0000256" key="7">
    <source>
        <dbReference type="ARBA" id="ARBA00022975"/>
    </source>
</evidence>
<dbReference type="GO" id="GO:0003883">
    <property type="term" value="F:CTP synthase activity"/>
    <property type="evidence" value="ECO:0007669"/>
    <property type="project" value="UniProtKB-UniRule"/>
</dbReference>
<dbReference type="GO" id="GO:0005524">
    <property type="term" value="F:ATP binding"/>
    <property type="evidence" value="ECO:0007669"/>
    <property type="project" value="UniProtKB-KW"/>
</dbReference>
<feature type="domain" description="Glutamine amidotransferase" evidence="11">
    <location>
        <begin position="314"/>
        <end position="549"/>
    </location>
</feature>